<dbReference type="PROSITE" id="PS00798">
    <property type="entry name" value="ALDOKETO_REDUCTASE_1"/>
    <property type="match status" value="1"/>
</dbReference>
<dbReference type="Pfam" id="PF00248">
    <property type="entry name" value="Aldo_ket_red"/>
    <property type="match status" value="1"/>
</dbReference>
<dbReference type="FunFam" id="3.20.20.100:FF:000013">
    <property type="entry name" value="NADPH-dependent codeinone reductase 1-1"/>
    <property type="match status" value="1"/>
</dbReference>
<evidence type="ECO:0000256" key="1">
    <source>
        <dbReference type="ARBA" id="ARBA00007905"/>
    </source>
</evidence>
<protein>
    <submittedName>
        <fullName evidence="4">Aldo-keto reductase family 4 member C9-like</fullName>
    </submittedName>
</protein>
<dbReference type="PROSITE" id="PS00062">
    <property type="entry name" value="ALDOKETO_REDUCTASE_2"/>
    <property type="match status" value="1"/>
</dbReference>
<evidence type="ECO:0000256" key="2">
    <source>
        <dbReference type="ARBA" id="ARBA00022857"/>
    </source>
</evidence>
<feature type="domain" description="NADP-dependent oxidoreductase" evidence="3">
    <location>
        <begin position="1"/>
        <end position="252"/>
    </location>
</feature>
<reference evidence="4 5" key="1">
    <citation type="submission" date="2019-08" db="EMBL/GenBank/DDBJ databases">
        <title>Draft genome sequences of two oriental melons (Cucumis melo L. var makuwa).</title>
        <authorList>
            <person name="Kwon S.-Y."/>
        </authorList>
    </citation>
    <scope>NUCLEOTIDE SEQUENCE [LARGE SCALE GENOMIC DNA]</scope>
    <source>
        <strain evidence="5">cv. SW 3</strain>
        <tissue evidence="4">Leaf</tissue>
    </source>
</reference>
<dbReference type="AlphaFoldDB" id="A0A5A7TMD4"/>
<dbReference type="SUPFAM" id="SSF51430">
    <property type="entry name" value="NAD(P)-linked oxidoreductase"/>
    <property type="match status" value="1"/>
</dbReference>
<dbReference type="Gene3D" id="3.80.10.10">
    <property type="entry name" value="Ribonuclease Inhibitor"/>
    <property type="match status" value="1"/>
</dbReference>
<evidence type="ECO:0000313" key="4">
    <source>
        <dbReference type="EMBL" id="KAA0044643.1"/>
    </source>
</evidence>
<evidence type="ECO:0000313" key="5">
    <source>
        <dbReference type="Proteomes" id="UP000321393"/>
    </source>
</evidence>
<dbReference type="OrthoDB" id="416253at2759"/>
<keyword evidence="2" id="KW-0521">NADP</keyword>
<dbReference type="PANTHER" id="PTHR11732">
    <property type="entry name" value="ALDO/KETO REDUCTASE"/>
    <property type="match status" value="1"/>
</dbReference>
<gene>
    <name evidence="4" type="ORF">E6C27_scaffold46G003980</name>
</gene>
<organism evidence="4 5">
    <name type="scientific">Cucumis melo var. makuwa</name>
    <name type="common">Oriental melon</name>
    <dbReference type="NCBI Taxonomy" id="1194695"/>
    <lineage>
        <taxon>Eukaryota</taxon>
        <taxon>Viridiplantae</taxon>
        <taxon>Streptophyta</taxon>
        <taxon>Embryophyta</taxon>
        <taxon>Tracheophyta</taxon>
        <taxon>Spermatophyta</taxon>
        <taxon>Magnoliopsida</taxon>
        <taxon>eudicotyledons</taxon>
        <taxon>Gunneridae</taxon>
        <taxon>Pentapetalae</taxon>
        <taxon>rosids</taxon>
        <taxon>fabids</taxon>
        <taxon>Cucurbitales</taxon>
        <taxon>Cucurbitaceae</taxon>
        <taxon>Benincaseae</taxon>
        <taxon>Cucumis</taxon>
    </lineage>
</organism>
<dbReference type="PROSITE" id="PS00063">
    <property type="entry name" value="ALDOKETO_REDUCTASE_3"/>
    <property type="match status" value="1"/>
</dbReference>
<dbReference type="InterPro" id="IPR020471">
    <property type="entry name" value="AKR"/>
</dbReference>
<dbReference type="Proteomes" id="UP000321393">
    <property type="component" value="Unassembled WGS sequence"/>
</dbReference>
<name>A0A5A7TMD4_CUCMM</name>
<dbReference type="InterPro" id="IPR032675">
    <property type="entry name" value="LRR_dom_sf"/>
</dbReference>
<comment type="similarity">
    <text evidence="1">Belongs to the aldo/keto reductase family.</text>
</comment>
<accession>A0A5A7TMD4</accession>
<proteinExistence type="inferred from homology"/>
<dbReference type="InterPro" id="IPR018170">
    <property type="entry name" value="Aldo/ket_reductase_CS"/>
</dbReference>
<dbReference type="PRINTS" id="PR00069">
    <property type="entry name" value="ALDKETRDTASE"/>
</dbReference>
<dbReference type="EMBL" id="SSTE01014815">
    <property type="protein sequence ID" value="KAA0044643.1"/>
    <property type="molecule type" value="Genomic_DNA"/>
</dbReference>
<dbReference type="InterPro" id="IPR036812">
    <property type="entry name" value="NAD(P)_OxRdtase_dom_sf"/>
</dbReference>
<dbReference type="InterPro" id="IPR023210">
    <property type="entry name" value="NADP_OxRdtase_dom"/>
</dbReference>
<evidence type="ECO:0000259" key="3">
    <source>
        <dbReference type="Pfam" id="PF00248"/>
    </source>
</evidence>
<dbReference type="STRING" id="1194695.A0A5A7TMD4"/>
<dbReference type="Gene3D" id="3.20.20.100">
    <property type="entry name" value="NADP-dependent oxidoreductase domain"/>
    <property type="match status" value="1"/>
</dbReference>
<comment type="caution">
    <text evidence="4">The sequence shown here is derived from an EMBL/GenBank/DDBJ whole genome shotgun (WGS) entry which is preliminary data.</text>
</comment>
<dbReference type="GO" id="GO:0016491">
    <property type="term" value="F:oxidoreductase activity"/>
    <property type="evidence" value="ECO:0007669"/>
    <property type="project" value="InterPro"/>
</dbReference>
<sequence length="502" mass="56153">MAIKMGYRHFDTATIYGSEGAVGKALNDEFLNYRTLGREDIFLTSKVWGSDHHDPVSALKRTLRNMGMEYLDMYLVHWPFKLKPWACYPVPKESDFEETLDLESTWKGMEKCLELGLCRCIGVSNFSTKKLDSLLQFATIPPAVNQVEMHPMWRQKKLREYCEEHKVHVSAYSPLGGPGNAWGSTAVIESPIIKSIALKHNATPAQVALQWGLLKGSSVIAKSFNEDRLRENFGALDLKLDDEDCLEIEKLEEKKILRGEYFVNDTTSPYKTIQDLWDAKLVRALWAYSSTRVYAPNGLIEQSSLPSPNRYGHGPRTFLSLSSIKKIGPNHSIARQQLILRFPNLNQVDLVSECWVSSRNSSILLSRGVLSMHIDPWLLLCSKVVLESVLIDRGLKVLATGCQNLRKLGLVGGSELGLLNVAKESELSQKLELHKCSDCIFQGIAAFENVQILKLAGSVDRFFTSLVTDIGLTIVARGCRRLVKLELSGCEEGSFDGIKAIG</sequence>
<dbReference type="GO" id="GO:0009821">
    <property type="term" value="P:alkaloid biosynthetic process"/>
    <property type="evidence" value="ECO:0007669"/>
    <property type="project" value="UniProtKB-ARBA"/>
</dbReference>